<reference evidence="11" key="1">
    <citation type="journal article" date="2019" name="Int. J. Syst. Evol. Microbiol.">
        <title>The Global Catalogue of Microorganisms (GCM) 10K type strain sequencing project: providing services to taxonomists for standard genome sequencing and annotation.</title>
        <authorList>
            <consortium name="The Broad Institute Genomics Platform"/>
            <consortium name="The Broad Institute Genome Sequencing Center for Infectious Disease"/>
            <person name="Wu L."/>
            <person name="Ma J."/>
        </authorList>
    </citation>
    <scope>NUCLEOTIDE SEQUENCE [LARGE SCALE GENOMIC DNA]</scope>
    <source>
        <strain evidence="11">CCUG 60023</strain>
    </source>
</reference>
<dbReference type="InterPro" id="IPR036909">
    <property type="entry name" value="Cyt_c-like_dom_sf"/>
</dbReference>
<evidence type="ECO:0000256" key="5">
    <source>
        <dbReference type="ARBA" id="ARBA00023002"/>
    </source>
</evidence>
<accession>A0ABW3FNG8</accession>
<feature type="domain" description="Cytochrome c" evidence="9">
    <location>
        <begin position="249"/>
        <end position="393"/>
    </location>
</feature>
<dbReference type="Proteomes" id="UP001597101">
    <property type="component" value="Unassembled WGS sequence"/>
</dbReference>
<evidence type="ECO:0000256" key="3">
    <source>
        <dbReference type="ARBA" id="ARBA00022723"/>
    </source>
</evidence>
<proteinExistence type="predicted"/>
<name>A0ABW3FNG8_9HYPH</name>
<dbReference type="PANTHER" id="PTHR30600">
    <property type="entry name" value="CYTOCHROME C PEROXIDASE-RELATED"/>
    <property type="match status" value="1"/>
</dbReference>
<evidence type="ECO:0000313" key="11">
    <source>
        <dbReference type="Proteomes" id="UP001597101"/>
    </source>
</evidence>
<evidence type="ECO:0000256" key="4">
    <source>
        <dbReference type="ARBA" id="ARBA00022729"/>
    </source>
</evidence>
<dbReference type="Pfam" id="PF03150">
    <property type="entry name" value="CCP_MauG"/>
    <property type="match status" value="1"/>
</dbReference>
<evidence type="ECO:0000256" key="1">
    <source>
        <dbReference type="ARBA" id="ARBA00004196"/>
    </source>
</evidence>
<dbReference type="PROSITE" id="PS51007">
    <property type="entry name" value="CYTC"/>
    <property type="match status" value="1"/>
</dbReference>
<gene>
    <name evidence="10" type="ORF">ACFQ14_14865</name>
</gene>
<evidence type="ECO:0000259" key="9">
    <source>
        <dbReference type="PROSITE" id="PS51007"/>
    </source>
</evidence>
<comment type="caution">
    <text evidence="10">The sequence shown here is derived from an EMBL/GenBank/DDBJ whole genome shotgun (WGS) entry which is preliminary data.</text>
</comment>
<keyword evidence="6 7" id="KW-0408">Iron</keyword>
<keyword evidence="10" id="KW-0575">Peroxidase</keyword>
<evidence type="ECO:0000313" key="10">
    <source>
        <dbReference type="EMBL" id="MFD0917682.1"/>
    </source>
</evidence>
<evidence type="ECO:0000256" key="7">
    <source>
        <dbReference type="PROSITE-ProRule" id="PRU00433"/>
    </source>
</evidence>
<protein>
    <submittedName>
        <fullName evidence="10">Cytochrome-c peroxidase</fullName>
    </submittedName>
</protein>
<keyword evidence="5" id="KW-0560">Oxidoreductase</keyword>
<dbReference type="Gene3D" id="1.10.760.10">
    <property type="entry name" value="Cytochrome c-like domain"/>
    <property type="match status" value="2"/>
</dbReference>
<feature type="signal peptide" evidence="8">
    <location>
        <begin position="1"/>
        <end position="23"/>
    </location>
</feature>
<comment type="subcellular location">
    <subcellularLocation>
        <location evidence="1">Cell envelope</location>
    </subcellularLocation>
</comment>
<dbReference type="EMBL" id="JBHTJV010000025">
    <property type="protein sequence ID" value="MFD0917682.1"/>
    <property type="molecule type" value="Genomic_DNA"/>
</dbReference>
<evidence type="ECO:0000256" key="8">
    <source>
        <dbReference type="SAM" id="SignalP"/>
    </source>
</evidence>
<organism evidence="10 11">
    <name type="scientific">Pseudahrensia aquimaris</name>
    <dbReference type="NCBI Taxonomy" id="744461"/>
    <lineage>
        <taxon>Bacteria</taxon>
        <taxon>Pseudomonadati</taxon>
        <taxon>Pseudomonadota</taxon>
        <taxon>Alphaproteobacteria</taxon>
        <taxon>Hyphomicrobiales</taxon>
        <taxon>Ahrensiaceae</taxon>
        <taxon>Pseudahrensia</taxon>
    </lineage>
</organism>
<keyword evidence="4 8" id="KW-0732">Signal</keyword>
<dbReference type="InterPro" id="IPR009056">
    <property type="entry name" value="Cyt_c-like_dom"/>
</dbReference>
<dbReference type="InterPro" id="IPR051395">
    <property type="entry name" value="Cytochrome_c_Peroxidase/MauG"/>
</dbReference>
<dbReference type="RefSeq" id="WP_377213537.1">
    <property type="nucleotide sequence ID" value="NZ_JBHTJV010000025.1"/>
</dbReference>
<feature type="chain" id="PRO_5045221647" evidence="8">
    <location>
        <begin position="24"/>
        <end position="415"/>
    </location>
</feature>
<dbReference type="GO" id="GO:0004601">
    <property type="term" value="F:peroxidase activity"/>
    <property type="evidence" value="ECO:0007669"/>
    <property type="project" value="UniProtKB-KW"/>
</dbReference>
<sequence>MNATLCILTGCLALIASASTPSAQTLPMPVSEQEYRPVEPAKARLGQMLFYDRVLSGTYRVSCATCHNHDRGSSNGYRLDGAPEMTFDEMATNGVSPWAPFAPSSRHAPALFNLGAYEFDTLFSDGRVQLKDGQLIVPPEAKLPDGVTDVLAAQSLFPTITSDELTGTQGSDLAQSNHSAIWDALVARVADLPDYTPFFNAAFDDVAASQDIRIDHIANALGAFVASEWRSDNAPFDRYLRGDATALSMQQQRGMKLFYGEAGCNVCHSGSFQTDHGFHAAFLTAPQHKSEAEKGDRPRWLGRMNVTGDAKDLMKVRTPSLRNVARTAPYGLAGQYETLEELMRVHAGGFDAVKIGSYRPADSDTEMDIRVRRVERASLEEQKDLIAFLESLTDEAGLAGRLGKPEAVPSSLAID</sequence>
<evidence type="ECO:0000256" key="2">
    <source>
        <dbReference type="ARBA" id="ARBA00022617"/>
    </source>
</evidence>
<dbReference type="PANTHER" id="PTHR30600:SF10">
    <property type="entry name" value="BLL6722 PROTEIN"/>
    <property type="match status" value="1"/>
</dbReference>
<keyword evidence="11" id="KW-1185">Reference proteome</keyword>
<dbReference type="InterPro" id="IPR004852">
    <property type="entry name" value="Di-haem_cyt_c_peroxidsae"/>
</dbReference>
<evidence type="ECO:0000256" key="6">
    <source>
        <dbReference type="ARBA" id="ARBA00023004"/>
    </source>
</evidence>
<dbReference type="SUPFAM" id="SSF46626">
    <property type="entry name" value="Cytochrome c"/>
    <property type="match status" value="2"/>
</dbReference>
<keyword evidence="3 7" id="KW-0479">Metal-binding</keyword>
<keyword evidence="2 7" id="KW-0349">Heme</keyword>